<keyword evidence="3 8" id="KW-0812">Transmembrane</keyword>
<dbReference type="Gene3D" id="1.20.1740.10">
    <property type="entry name" value="Amino acid/polyamine transporter I"/>
    <property type="match status" value="1"/>
</dbReference>
<dbReference type="Pfam" id="PF00324">
    <property type="entry name" value="AA_permease"/>
    <property type="match status" value="2"/>
</dbReference>
<reference evidence="10 11" key="1">
    <citation type="submission" date="2020-12" db="EMBL/GenBank/DDBJ databases">
        <title>FDA dAtabase for Regulatory Grade micrObial Sequences (FDA-ARGOS): Supporting development and validation of Infectious Disease Dx tests.</title>
        <authorList>
            <person name="Sproer C."/>
            <person name="Gronow S."/>
            <person name="Severitt S."/>
            <person name="Schroder I."/>
            <person name="Tallon L."/>
            <person name="Sadzewicz L."/>
            <person name="Zhao X."/>
            <person name="Boylan J."/>
            <person name="Ott S."/>
            <person name="Bowen H."/>
            <person name="Vavikolanu K."/>
            <person name="Mehta A."/>
            <person name="Aluvathingal J."/>
            <person name="Nadendla S."/>
            <person name="Lowell S."/>
            <person name="Myers T."/>
            <person name="Yan Y."/>
            <person name="Sichtig H."/>
        </authorList>
    </citation>
    <scope>NUCLEOTIDE SEQUENCE [LARGE SCALE GENOMIC DNA]</scope>
    <source>
        <strain evidence="10 11">FDAARGOS_985</strain>
    </source>
</reference>
<dbReference type="Proteomes" id="UP000595220">
    <property type="component" value="Chromosome"/>
</dbReference>
<sequence length="504" mass="52528">MSPESAPVSSTDPAPAAAGAPAAGRKPFKTWHLSMMALGLAIGAGFFLGTGSAIHQAGPAVIVSYLLAAGIVVSVMLALAELASSLPTTGSFSSYAEAGIGRWAGFTIGWLYWVMLIMVTGIEVTGAATIFVDWFPAVPQWVVALVIVVVIGGINLLAAGQYGEIEAWLSMVKVVAIVAFLCVGAWLVAQAAVAGPAPGREGIWQNIIGHGGFAPSGIPGIAVGLLAVITSFGGLEIVTIAAAEAEDPSRAMAGAIRSVITRILVFYIGSVILLIALLRWDSDEMKTNAFAAVLSMAGVPAVGTVMNVIIFMALISAFSANIYASSRMAYSLSARDMGWRWLLGARALASGRVGPSAQAVLEGGDEAFAAEMAGDMEAGRTPKRAVGLVVVLALLAVWGNWYLPGGILTILINAIGMVLLIVWTFIIISLMRLHSSLERSGSLVIRMPGWPWLPWVVLVGLGGVGVLMLMSAEGRAQLVSMGALTLIIVCIYFVRQLVRARSRA</sequence>
<dbReference type="InterPro" id="IPR004841">
    <property type="entry name" value="AA-permease/SLC12A_dom"/>
</dbReference>
<feature type="transmembrane region" description="Helical" evidence="8">
    <location>
        <begin position="60"/>
        <end position="80"/>
    </location>
</feature>
<dbReference type="InterPro" id="IPR004840">
    <property type="entry name" value="Amino_acid_permease_CS"/>
</dbReference>
<dbReference type="PANTHER" id="PTHR43495:SF5">
    <property type="entry name" value="GAMMA-AMINOBUTYRIC ACID PERMEASE"/>
    <property type="match status" value="1"/>
</dbReference>
<evidence type="ECO:0000256" key="3">
    <source>
        <dbReference type="ARBA" id="ARBA00022692"/>
    </source>
</evidence>
<dbReference type="GO" id="GO:0016020">
    <property type="term" value="C:membrane"/>
    <property type="evidence" value="ECO:0007669"/>
    <property type="project" value="UniProtKB-SubCell"/>
</dbReference>
<evidence type="ECO:0000256" key="1">
    <source>
        <dbReference type="ARBA" id="ARBA00004141"/>
    </source>
</evidence>
<evidence type="ECO:0000313" key="10">
    <source>
        <dbReference type="EMBL" id="QQC43762.1"/>
    </source>
</evidence>
<feature type="transmembrane region" description="Helical" evidence="8">
    <location>
        <begin position="171"/>
        <end position="193"/>
    </location>
</feature>
<dbReference type="EMBL" id="CP066065">
    <property type="protein sequence ID" value="QQC43762.1"/>
    <property type="molecule type" value="Genomic_DNA"/>
</dbReference>
<feature type="transmembrane region" description="Helical" evidence="8">
    <location>
        <begin position="259"/>
        <end position="278"/>
    </location>
</feature>
<feature type="region of interest" description="Disordered" evidence="7">
    <location>
        <begin position="1"/>
        <end position="23"/>
    </location>
</feature>
<evidence type="ECO:0000256" key="6">
    <source>
        <dbReference type="ARBA" id="ARBA00023136"/>
    </source>
</evidence>
<feature type="transmembrane region" description="Helical" evidence="8">
    <location>
        <begin position="138"/>
        <end position="159"/>
    </location>
</feature>
<feature type="transmembrane region" description="Helical" evidence="8">
    <location>
        <begin position="213"/>
        <end position="238"/>
    </location>
</feature>
<keyword evidence="2" id="KW-0813">Transport</keyword>
<comment type="subcellular location">
    <subcellularLocation>
        <location evidence="1">Membrane</location>
        <topology evidence="1">Multi-pass membrane protein</topology>
    </subcellularLocation>
</comment>
<dbReference type="GO" id="GO:0055085">
    <property type="term" value="P:transmembrane transport"/>
    <property type="evidence" value="ECO:0007669"/>
    <property type="project" value="InterPro"/>
</dbReference>
<dbReference type="PANTHER" id="PTHR43495">
    <property type="entry name" value="GABA PERMEASE"/>
    <property type="match status" value="1"/>
</dbReference>
<keyword evidence="5 8" id="KW-1133">Transmembrane helix</keyword>
<dbReference type="PROSITE" id="PS00218">
    <property type="entry name" value="AMINO_ACID_PERMEASE_1"/>
    <property type="match status" value="1"/>
</dbReference>
<dbReference type="PIRSF" id="PIRSF006060">
    <property type="entry name" value="AA_transporter"/>
    <property type="match status" value="1"/>
</dbReference>
<keyword evidence="4" id="KW-0029">Amino-acid transport</keyword>
<feature type="transmembrane region" description="Helical" evidence="8">
    <location>
        <begin position="35"/>
        <end position="54"/>
    </location>
</feature>
<organism evidence="10 11">
    <name type="scientific">Schaalia meyeri</name>
    <dbReference type="NCBI Taxonomy" id="52773"/>
    <lineage>
        <taxon>Bacteria</taxon>
        <taxon>Bacillati</taxon>
        <taxon>Actinomycetota</taxon>
        <taxon>Actinomycetes</taxon>
        <taxon>Actinomycetales</taxon>
        <taxon>Actinomycetaceae</taxon>
        <taxon>Schaalia</taxon>
    </lineage>
</organism>
<gene>
    <name evidence="10" type="ORF">I6H42_08335</name>
</gene>
<evidence type="ECO:0000256" key="8">
    <source>
        <dbReference type="SAM" id="Phobius"/>
    </source>
</evidence>
<evidence type="ECO:0000256" key="2">
    <source>
        <dbReference type="ARBA" id="ARBA00022448"/>
    </source>
</evidence>
<feature type="compositionally biased region" description="Low complexity" evidence="7">
    <location>
        <begin position="13"/>
        <end position="23"/>
    </location>
</feature>
<feature type="transmembrane region" description="Helical" evidence="8">
    <location>
        <begin position="385"/>
        <end position="403"/>
    </location>
</feature>
<proteinExistence type="predicted"/>
<feature type="transmembrane region" description="Helical" evidence="8">
    <location>
        <begin position="452"/>
        <end position="470"/>
    </location>
</feature>
<evidence type="ECO:0000256" key="4">
    <source>
        <dbReference type="ARBA" id="ARBA00022970"/>
    </source>
</evidence>
<feature type="transmembrane region" description="Helical" evidence="8">
    <location>
        <begin position="110"/>
        <end position="132"/>
    </location>
</feature>
<dbReference type="AlphaFoldDB" id="A0AAP9Y6M1"/>
<dbReference type="GO" id="GO:0006865">
    <property type="term" value="P:amino acid transport"/>
    <property type="evidence" value="ECO:0007669"/>
    <property type="project" value="UniProtKB-KW"/>
</dbReference>
<accession>A0AAP9Y6M1</accession>
<feature type="transmembrane region" description="Helical" evidence="8">
    <location>
        <begin position="290"/>
        <end position="318"/>
    </location>
</feature>
<feature type="domain" description="Amino acid permease/ SLC12A" evidence="9">
    <location>
        <begin position="32"/>
        <end position="335"/>
    </location>
</feature>
<keyword evidence="6 8" id="KW-0472">Membrane</keyword>
<feature type="transmembrane region" description="Helical" evidence="8">
    <location>
        <begin position="409"/>
        <end position="431"/>
    </location>
</feature>
<feature type="domain" description="Amino acid permease/ SLC12A" evidence="9">
    <location>
        <begin position="368"/>
        <end position="495"/>
    </location>
</feature>
<keyword evidence="11" id="KW-1185">Reference proteome</keyword>
<name>A0AAP9Y6M1_9ACTO</name>
<evidence type="ECO:0000313" key="11">
    <source>
        <dbReference type="Proteomes" id="UP000595220"/>
    </source>
</evidence>
<evidence type="ECO:0000256" key="5">
    <source>
        <dbReference type="ARBA" id="ARBA00022989"/>
    </source>
</evidence>
<evidence type="ECO:0000259" key="9">
    <source>
        <dbReference type="Pfam" id="PF00324"/>
    </source>
</evidence>
<feature type="transmembrane region" description="Helical" evidence="8">
    <location>
        <begin position="476"/>
        <end position="494"/>
    </location>
</feature>
<evidence type="ECO:0000256" key="7">
    <source>
        <dbReference type="SAM" id="MobiDB-lite"/>
    </source>
</evidence>
<protein>
    <submittedName>
        <fullName evidence="10">Amino acid permease</fullName>
    </submittedName>
</protein>